<dbReference type="Proteomes" id="UP000003779">
    <property type="component" value="Chromosome"/>
</dbReference>
<evidence type="ECO:0000313" key="2">
    <source>
        <dbReference type="EMBL" id="AFR10800.1"/>
    </source>
</evidence>
<proteinExistence type="predicted"/>
<reference evidence="2 3" key="1">
    <citation type="journal article" date="2012" name="J. Bacteriol.">
        <title>Whole-Genome Sequence of Nocardiopsis alba Strain ATCC BAA-2165, Associated with Honeybees.</title>
        <authorList>
            <person name="Qiao J."/>
            <person name="Chen L."/>
            <person name="Li Y."/>
            <person name="Wang J."/>
            <person name="Zhang W."/>
            <person name="Chen S."/>
        </authorList>
    </citation>
    <scope>NUCLEOTIDE SEQUENCE [LARGE SCALE GENOMIC DNA]</scope>
    <source>
        <strain evidence="3">ATCC BAA-2165 / BE74</strain>
    </source>
</reference>
<keyword evidence="1" id="KW-1133">Transmembrane helix</keyword>
<dbReference type="PATRIC" id="fig|1205910.3.peg.1978"/>
<dbReference type="AlphaFoldDB" id="J7LH36"/>
<gene>
    <name evidence="2" type="ordered locus">B005_2095</name>
</gene>
<keyword evidence="1" id="KW-0472">Membrane</keyword>
<dbReference type="RefSeq" id="WP_014913253.1">
    <property type="nucleotide sequence ID" value="NC_018524.1"/>
</dbReference>
<keyword evidence="1" id="KW-0812">Transmembrane</keyword>
<protein>
    <submittedName>
        <fullName evidence="2">Putative membrane protein</fullName>
    </submittedName>
</protein>
<reference evidence="3" key="2">
    <citation type="submission" date="2012-08" db="EMBL/GenBank/DDBJ databases">
        <title>Whole-genome sequence of Nocardiopsis alba strain ATCC BAA-2165 associated with honeybees.</title>
        <authorList>
            <person name="Qiao J."/>
            <person name="Chen L."/>
            <person name="Li Y."/>
            <person name="Wang J."/>
            <person name="Zhang W."/>
            <person name="Chen S."/>
        </authorList>
    </citation>
    <scope>NUCLEOTIDE SEQUENCE [LARGE SCALE GENOMIC DNA]</scope>
    <source>
        <strain evidence="3">ATCC BAA-2165 / BE74</strain>
    </source>
</reference>
<feature type="transmembrane region" description="Helical" evidence="1">
    <location>
        <begin position="38"/>
        <end position="58"/>
    </location>
</feature>
<evidence type="ECO:0000313" key="3">
    <source>
        <dbReference type="Proteomes" id="UP000003779"/>
    </source>
</evidence>
<organism evidence="2 3">
    <name type="scientific">Nocardiopsis alba (strain ATCC BAA-2165 / BE74)</name>
    <dbReference type="NCBI Taxonomy" id="1205910"/>
    <lineage>
        <taxon>Bacteria</taxon>
        <taxon>Bacillati</taxon>
        <taxon>Actinomycetota</taxon>
        <taxon>Actinomycetes</taxon>
        <taxon>Streptosporangiales</taxon>
        <taxon>Nocardiopsidaceae</taxon>
        <taxon>Nocardiopsis</taxon>
    </lineage>
</organism>
<accession>J7LH36</accession>
<dbReference type="HOGENOM" id="CLU_2586163_0_0_11"/>
<sequence>MENLSSQGLLVMRVCGALMFVGALTVLAAAGPLMREPMWPQMAVGVMAFAMASWLSLLCHRETRRRSRVAFSEKGGAARR</sequence>
<name>J7LH36_NOCAA</name>
<dbReference type="EMBL" id="CP003788">
    <property type="protein sequence ID" value="AFR10800.1"/>
    <property type="molecule type" value="Genomic_DNA"/>
</dbReference>
<dbReference type="KEGG" id="nal:B005_2095"/>
<evidence type="ECO:0000256" key="1">
    <source>
        <dbReference type="SAM" id="Phobius"/>
    </source>
</evidence>